<dbReference type="PROSITE" id="PS50928">
    <property type="entry name" value="ABC_TM1"/>
    <property type="match status" value="1"/>
</dbReference>
<name>A0A081C270_VECG1</name>
<evidence type="ECO:0000256" key="6">
    <source>
        <dbReference type="ARBA" id="ARBA00023136"/>
    </source>
</evidence>
<dbReference type="InterPro" id="IPR000515">
    <property type="entry name" value="MetI-like"/>
</dbReference>
<keyword evidence="10" id="KW-1185">Reference proteome</keyword>
<dbReference type="SUPFAM" id="SSF161098">
    <property type="entry name" value="MetI-like"/>
    <property type="match status" value="1"/>
</dbReference>
<protein>
    <submittedName>
        <fullName evidence="9">Binding-protein-dependent transport systems inner membrane component</fullName>
    </submittedName>
</protein>
<evidence type="ECO:0000256" key="3">
    <source>
        <dbReference type="ARBA" id="ARBA00022475"/>
    </source>
</evidence>
<dbReference type="CDD" id="cd06261">
    <property type="entry name" value="TM_PBP2"/>
    <property type="match status" value="1"/>
</dbReference>
<dbReference type="STRING" id="1499967.U27_05649"/>
<keyword evidence="6 7" id="KW-0472">Membrane</keyword>
<evidence type="ECO:0000313" key="10">
    <source>
        <dbReference type="Proteomes" id="UP000030661"/>
    </source>
</evidence>
<keyword evidence="4 7" id="KW-0812">Transmembrane</keyword>
<feature type="transmembrane region" description="Helical" evidence="7">
    <location>
        <begin position="9"/>
        <end position="32"/>
    </location>
</feature>
<evidence type="ECO:0000256" key="4">
    <source>
        <dbReference type="ARBA" id="ARBA00022692"/>
    </source>
</evidence>
<feature type="transmembrane region" description="Helical" evidence="7">
    <location>
        <begin position="241"/>
        <end position="260"/>
    </location>
</feature>
<feature type="domain" description="ABC transmembrane type-1" evidence="8">
    <location>
        <begin position="69"/>
        <end position="260"/>
    </location>
</feature>
<evidence type="ECO:0000256" key="2">
    <source>
        <dbReference type="ARBA" id="ARBA00022448"/>
    </source>
</evidence>
<keyword evidence="3" id="KW-1003">Cell membrane</keyword>
<dbReference type="Pfam" id="PF00528">
    <property type="entry name" value="BPD_transp_1"/>
    <property type="match status" value="1"/>
</dbReference>
<dbReference type="AlphaFoldDB" id="A0A081C270"/>
<feature type="transmembrane region" description="Helical" evidence="7">
    <location>
        <begin position="104"/>
        <end position="125"/>
    </location>
</feature>
<reference evidence="9" key="1">
    <citation type="journal article" date="2015" name="PeerJ">
        <title>First genomic representation of candidate bacterial phylum KSB3 points to enhanced environmental sensing as a trigger of wastewater bulking.</title>
        <authorList>
            <person name="Sekiguchi Y."/>
            <person name="Ohashi A."/>
            <person name="Parks D.H."/>
            <person name="Yamauchi T."/>
            <person name="Tyson G.W."/>
            <person name="Hugenholtz P."/>
        </authorList>
    </citation>
    <scope>NUCLEOTIDE SEQUENCE [LARGE SCALE GENOMIC DNA]</scope>
</reference>
<comment type="similarity">
    <text evidence="7">Belongs to the binding-protein-dependent transport system permease family.</text>
</comment>
<organism evidence="9">
    <name type="scientific">Vecturithrix granuli</name>
    <dbReference type="NCBI Taxonomy" id="1499967"/>
    <lineage>
        <taxon>Bacteria</taxon>
        <taxon>Candidatus Moduliflexota</taxon>
        <taxon>Candidatus Vecturitrichia</taxon>
        <taxon>Candidatus Vecturitrichales</taxon>
        <taxon>Candidatus Vecturitrichaceae</taxon>
        <taxon>Candidatus Vecturithrix</taxon>
    </lineage>
</organism>
<feature type="transmembrane region" description="Helical" evidence="7">
    <location>
        <begin position="137"/>
        <end position="160"/>
    </location>
</feature>
<evidence type="ECO:0000259" key="8">
    <source>
        <dbReference type="PROSITE" id="PS50928"/>
    </source>
</evidence>
<evidence type="ECO:0000256" key="1">
    <source>
        <dbReference type="ARBA" id="ARBA00004651"/>
    </source>
</evidence>
<evidence type="ECO:0000313" key="9">
    <source>
        <dbReference type="EMBL" id="GAK58675.1"/>
    </source>
</evidence>
<dbReference type="Proteomes" id="UP000030661">
    <property type="component" value="Unassembled WGS sequence"/>
</dbReference>
<keyword evidence="5 7" id="KW-1133">Transmembrane helix</keyword>
<dbReference type="PANTHER" id="PTHR43744">
    <property type="entry name" value="ABC TRANSPORTER PERMEASE PROTEIN MG189-RELATED-RELATED"/>
    <property type="match status" value="1"/>
</dbReference>
<dbReference type="EMBL" id="DF820468">
    <property type="protein sequence ID" value="GAK58675.1"/>
    <property type="molecule type" value="Genomic_DNA"/>
</dbReference>
<dbReference type="PANTHER" id="PTHR43744:SF12">
    <property type="entry name" value="ABC TRANSPORTER PERMEASE PROTEIN MG189-RELATED"/>
    <property type="match status" value="1"/>
</dbReference>
<evidence type="ECO:0000256" key="7">
    <source>
        <dbReference type="RuleBase" id="RU363032"/>
    </source>
</evidence>
<dbReference type="GO" id="GO:0055085">
    <property type="term" value="P:transmembrane transport"/>
    <property type="evidence" value="ECO:0007669"/>
    <property type="project" value="InterPro"/>
</dbReference>
<dbReference type="HOGENOM" id="CLU_016047_1_2_0"/>
<dbReference type="Gene3D" id="1.10.3720.10">
    <property type="entry name" value="MetI-like"/>
    <property type="match status" value="1"/>
</dbReference>
<evidence type="ECO:0000256" key="5">
    <source>
        <dbReference type="ARBA" id="ARBA00022989"/>
    </source>
</evidence>
<feature type="transmembrane region" description="Helical" evidence="7">
    <location>
        <begin position="68"/>
        <end position="92"/>
    </location>
</feature>
<sequence>MKKPLKSVIVYLILIVFLIISVGPFALTWLTAFKTQRDLILGGPLQLPQQWHWGKFSDVWLNSGFGRYFLNSVIVLVPVVVISLLFSILAGYAFANMQFRGSSLLFYLLLGGFILPAELFMIPLYDLMNRLNLLNTYWALILPQIGMSASFGALLLRAFFQGIPKTLAEAAVVDGASDRDVLWKILVPIAKPAIIAAGIFISIWTWNEFLLPLVLISSTRLMPLPLGLAQFQGKYLSDIPKIMTGVTIITFPMIVLYLIFQRDFIRGLTQGAID</sequence>
<accession>A0A081C270</accession>
<dbReference type="GO" id="GO:0005886">
    <property type="term" value="C:plasma membrane"/>
    <property type="evidence" value="ECO:0007669"/>
    <property type="project" value="UniProtKB-SubCell"/>
</dbReference>
<proteinExistence type="inferred from homology"/>
<dbReference type="eggNOG" id="COG0395">
    <property type="taxonomic scope" value="Bacteria"/>
</dbReference>
<gene>
    <name evidence="9" type="ORF">U27_05649</name>
</gene>
<comment type="subcellular location">
    <subcellularLocation>
        <location evidence="1 7">Cell membrane</location>
        <topology evidence="1 7">Multi-pass membrane protein</topology>
    </subcellularLocation>
</comment>
<feature type="transmembrane region" description="Helical" evidence="7">
    <location>
        <begin position="181"/>
        <end position="203"/>
    </location>
</feature>
<keyword evidence="2 7" id="KW-0813">Transport</keyword>
<dbReference type="InterPro" id="IPR035906">
    <property type="entry name" value="MetI-like_sf"/>
</dbReference>